<dbReference type="EMBL" id="CAEX01006671">
    <property type="protein sequence ID" value="CCD20947.1"/>
    <property type="molecule type" value="Genomic_DNA"/>
</dbReference>
<organism evidence="2 3">
    <name type="scientific">Trypanosoma vivax (strain Y486)</name>
    <dbReference type="NCBI Taxonomy" id="1055687"/>
    <lineage>
        <taxon>Eukaryota</taxon>
        <taxon>Discoba</taxon>
        <taxon>Euglenozoa</taxon>
        <taxon>Kinetoplastea</taxon>
        <taxon>Metakinetoplastina</taxon>
        <taxon>Trypanosomatida</taxon>
        <taxon>Trypanosomatidae</taxon>
        <taxon>Trypanosoma</taxon>
        <taxon>Duttonella</taxon>
    </lineage>
</organism>
<dbReference type="NCBIfam" id="TIGR01631">
    <property type="entry name" value="Trypano_RHS"/>
    <property type="match status" value="1"/>
</dbReference>
<sequence length="497" mass="56560">MKRQKTAVPVMNQITAGNMKIEGTKINEGQRTGGEMDGFIIFDVSGTFVPYSQFLLCRWGCIVLSSPNMENFEDWKELNNALPTYINCYSRREIMAFHAFQERCVLRTDEEYIGVREQIESRWTEIRTRIREVGPLPRYIFDEDVFDDRREEVKKALESITESDMERYVEVFFGGEEWIEDGTTHKIIRLVWSSIDGHASCHNYPASVVIAKKLIGRMAHHFAGASCLLKMLRMPGVDGAAVLEKIGMCAFMYRSVVDEVVGKMNYLHRTEDDAMQPSVLTRVNPADRFAQDHRIVGFGFGTRRQVTRLGRNDLMPCVLYIPDIPNFPVVNGFYFVEAPPEDGGVAGGGGAGDVRWRNWTFVGVQVTKAGKRDTNSGAVASFMRRMEQCIVDWEQLKGQISWEIIYVQGRNSIAIDRRQACNMIATEERDTKCVLTDEERRKKEERAQLLREHQSALDFWETVEQYQVKLDSELGTMISRAAELGNAGAGGARMDCC</sequence>
<name>F9WTQ3_TRYVY</name>
<evidence type="ECO:0000259" key="1">
    <source>
        <dbReference type="Pfam" id="PF07999"/>
    </source>
</evidence>
<dbReference type="Pfam" id="PF07999">
    <property type="entry name" value="RHSP"/>
    <property type="match status" value="1"/>
</dbReference>
<accession>F9WTQ3</accession>
<feature type="domain" description="Retrotransposon hot spot protein,C-terminal" evidence="1">
    <location>
        <begin position="34"/>
        <end position="267"/>
    </location>
</feature>
<dbReference type="InterPro" id="IPR006518">
    <property type="entry name" value="Trypano_RHS"/>
</dbReference>
<evidence type="ECO:0000313" key="3">
    <source>
        <dbReference type="Proteomes" id="UP000009027"/>
    </source>
</evidence>
<dbReference type="AlphaFoldDB" id="F9WTQ3"/>
<dbReference type="InterPro" id="IPR046836">
    <property type="entry name" value="RHS_C"/>
</dbReference>
<dbReference type="Proteomes" id="UP000009027">
    <property type="component" value="Unassembled WGS sequence"/>
</dbReference>
<proteinExistence type="predicted"/>
<keyword evidence="3" id="KW-1185">Reference proteome</keyword>
<dbReference type="VEuPathDB" id="TriTrypDB:TvY486_0038310"/>
<reference evidence="2 3" key="1">
    <citation type="journal article" date="2012" name="Proc. Natl. Acad. Sci. U.S.A.">
        <title>Antigenic diversity is generated by distinct evolutionary mechanisms in African trypanosome species.</title>
        <authorList>
            <person name="Jackson A.P."/>
            <person name="Berry A."/>
            <person name="Aslett M."/>
            <person name="Allison H.C."/>
            <person name="Burton P."/>
            <person name="Vavrova-Anderson J."/>
            <person name="Brown R."/>
            <person name="Browne H."/>
            <person name="Corton N."/>
            <person name="Hauser H."/>
            <person name="Gamble J."/>
            <person name="Gilderthorp R."/>
            <person name="Marcello L."/>
            <person name="McQuillan J."/>
            <person name="Otto T.D."/>
            <person name="Quail M.A."/>
            <person name="Sanders M.J."/>
            <person name="van Tonder A."/>
            <person name="Ginger M.L."/>
            <person name="Field M.C."/>
            <person name="Barry J.D."/>
            <person name="Hertz-Fowler C."/>
            <person name="Berriman M."/>
        </authorList>
    </citation>
    <scope>NUCLEOTIDE SEQUENCE</scope>
    <source>
        <strain evidence="2 3">Y486</strain>
    </source>
</reference>
<gene>
    <name evidence="2" type="ORF">TvY486_0038310</name>
</gene>
<protein>
    <recommendedName>
        <fullName evidence="1">Retrotransposon hot spot protein,C-terminal domain-containing protein</fullName>
    </recommendedName>
</protein>
<evidence type="ECO:0000313" key="2">
    <source>
        <dbReference type="EMBL" id="CCD20947.1"/>
    </source>
</evidence>